<feature type="region of interest" description="Disordered" evidence="1">
    <location>
        <begin position="173"/>
        <end position="194"/>
    </location>
</feature>
<dbReference type="EMBL" id="JANPWB010000014">
    <property type="protein sequence ID" value="KAJ1098617.1"/>
    <property type="molecule type" value="Genomic_DNA"/>
</dbReference>
<organism evidence="2 3">
    <name type="scientific">Pleurodeles waltl</name>
    <name type="common">Iberian ribbed newt</name>
    <dbReference type="NCBI Taxonomy" id="8319"/>
    <lineage>
        <taxon>Eukaryota</taxon>
        <taxon>Metazoa</taxon>
        <taxon>Chordata</taxon>
        <taxon>Craniata</taxon>
        <taxon>Vertebrata</taxon>
        <taxon>Euteleostomi</taxon>
        <taxon>Amphibia</taxon>
        <taxon>Batrachia</taxon>
        <taxon>Caudata</taxon>
        <taxon>Salamandroidea</taxon>
        <taxon>Salamandridae</taxon>
        <taxon>Pleurodelinae</taxon>
        <taxon>Pleurodeles</taxon>
    </lineage>
</organism>
<feature type="region of interest" description="Disordered" evidence="1">
    <location>
        <begin position="238"/>
        <end position="263"/>
    </location>
</feature>
<dbReference type="Proteomes" id="UP001066276">
    <property type="component" value="Chromosome 10"/>
</dbReference>
<evidence type="ECO:0000313" key="2">
    <source>
        <dbReference type="EMBL" id="KAJ1098617.1"/>
    </source>
</evidence>
<proteinExistence type="predicted"/>
<keyword evidence="3" id="KW-1185">Reference proteome</keyword>
<name>A0AAV7M545_PLEWA</name>
<protein>
    <submittedName>
        <fullName evidence="2">Uncharacterized protein</fullName>
    </submittedName>
</protein>
<accession>A0AAV7M545</accession>
<sequence>MAAPLASDWSKSQALEKRQLGTAGKMAAPVLIEDDEVVVISDEEEGEGRCQEEFGEQRFGVFIGKDSGEIGRVRQRVPRVFSPVVHKVQSWHLDNEAYNLDDQDEFGGTSGRLLSGKVCGATSGSGAKDRAIAQLDFLQANFGEGPPGCDTLPAAGGQGVKAVYWPSGRMVGDRSTPVKVRAPSAHRPEGRARSGAVRLTSRDVFRVCDAQPSTSQGAGDGWEELCDELLDSDEDVDFQVSSKQPERSQKETPGAVQGGQVPERSQVLTSGFPRGEQGLGVFGVTQGGIFGRGVSGGARALYLQGEKDISHKVDAAVQASVVMEVGKLEHMRKLHSNATDSLGSVYPPCEERSLPRFFSGEKTEDACYH</sequence>
<dbReference type="AlphaFoldDB" id="A0AAV7M545"/>
<comment type="caution">
    <text evidence="2">The sequence shown here is derived from an EMBL/GenBank/DDBJ whole genome shotgun (WGS) entry which is preliminary data.</text>
</comment>
<gene>
    <name evidence="2" type="ORF">NDU88_003724</name>
</gene>
<evidence type="ECO:0000313" key="3">
    <source>
        <dbReference type="Proteomes" id="UP001066276"/>
    </source>
</evidence>
<evidence type="ECO:0000256" key="1">
    <source>
        <dbReference type="SAM" id="MobiDB-lite"/>
    </source>
</evidence>
<reference evidence="2" key="1">
    <citation type="journal article" date="2022" name="bioRxiv">
        <title>Sequencing and chromosome-scale assembly of the giantPleurodeles waltlgenome.</title>
        <authorList>
            <person name="Brown T."/>
            <person name="Elewa A."/>
            <person name="Iarovenko S."/>
            <person name="Subramanian E."/>
            <person name="Araus A.J."/>
            <person name="Petzold A."/>
            <person name="Susuki M."/>
            <person name="Suzuki K.-i.T."/>
            <person name="Hayashi T."/>
            <person name="Toyoda A."/>
            <person name="Oliveira C."/>
            <person name="Osipova E."/>
            <person name="Leigh N.D."/>
            <person name="Simon A."/>
            <person name="Yun M.H."/>
        </authorList>
    </citation>
    <scope>NUCLEOTIDE SEQUENCE</scope>
    <source>
        <strain evidence="2">20211129_DDA</strain>
        <tissue evidence="2">Liver</tissue>
    </source>
</reference>